<sequence length="117" mass="13057">MRCCSLVHETAATHIATMNSLLEGRVTVCDIDFFSELPLPKGHDVITMGMMLHDWGLPRKHSLHLLMKKAFDALPDTAGGVFIAIEQTTLIDDERRVGTLQLGISLDMLLEFGEPYF</sequence>
<proteinExistence type="predicted"/>
<dbReference type="AlphaFoldDB" id="A0A250X1K8"/>
<gene>
    <name evidence="2" type="ORF">CEUSTIGMA_g4420.t1</name>
</gene>
<dbReference type="SUPFAM" id="SSF53335">
    <property type="entry name" value="S-adenosyl-L-methionine-dependent methyltransferases"/>
    <property type="match status" value="1"/>
</dbReference>
<comment type="caution">
    <text evidence="2">The sequence shown here is derived from an EMBL/GenBank/DDBJ whole genome shotgun (WGS) entry which is preliminary data.</text>
</comment>
<dbReference type="GO" id="GO:0008171">
    <property type="term" value="F:O-methyltransferase activity"/>
    <property type="evidence" value="ECO:0007669"/>
    <property type="project" value="InterPro"/>
</dbReference>
<name>A0A250X1K8_9CHLO</name>
<evidence type="ECO:0000259" key="1">
    <source>
        <dbReference type="Pfam" id="PF00891"/>
    </source>
</evidence>
<dbReference type="Proteomes" id="UP000232323">
    <property type="component" value="Unassembled WGS sequence"/>
</dbReference>
<protein>
    <recommendedName>
        <fullName evidence="1">O-methyltransferase C-terminal domain-containing protein</fullName>
    </recommendedName>
</protein>
<dbReference type="InterPro" id="IPR001077">
    <property type="entry name" value="COMT_C"/>
</dbReference>
<dbReference type="EMBL" id="BEGY01000021">
    <property type="protein sequence ID" value="GAX76973.1"/>
    <property type="molecule type" value="Genomic_DNA"/>
</dbReference>
<dbReference type="Gene3D" id="3.40.50.150">
    <property type="entry name" value="Vaccinia Virus protein VP39"/>
    <property type="match status" value="1"/>
</dbReference>
<evidence type="ECO:0000313" key="2">
    <source>
        <dbReference type="EMBL" id="GAX76973.1"/>
    </source>
</evidence>
<evidence type="ECO:0000313" key="3">
    <source>
        <dbReference type="Proteomes" id="UP000232323"/>
    </source>
</evidence>
<accession>A0A250X1K8</accession>
<keyword evidence="3" id="KW-1185">Reference proteome</keyword>
<dbReference type="STRING" id="1157962.A0A250X1K8"/>
<feature type="domain" description="O-methyltransferase C-terminal" evidence="1">
    <location>
        <begin position="9"/>
        <end position="110"/>
    </location>
</feature>
<dbReference type="Pfam" id="PF00891">
    <property type="entry name" value="Methyltransf_2"/>
    <property type="match status" value="1"/>
</dbReference>
<dbReference type="OrthoDB" id="1606438at2759"/>
<organism evidence="2 3">
    <name type="scientific">Chlamydomonas eustigma</name>
    <dbReference type="NCBI Taxonomy" id="1157962"/>
    <lineage>
        <taxon>Eukaryota</taxon>
        <taxon>Viridiplantae</taxon>
        <taxon>Chlorophyta</taxon>
        <taxon>core chlorophytes</taxon>
        <taxon>Chlorophyceae</taxon>
        <taxon>CS clade</taxon>
        <taxon>Chlamydomonadales</taxon>
        <taxon>Chlamydomonadaceae</taxon>
        <taxon>Chlamydomonas</taxon>
    </lineage>
</organism>
<reference evidence="2 3" key="1">
    <citation type="submission" date="2017-08" db="EMBL/GenBank/DDBJ databases">
        <title>Acidophilic green algal genome provides insights into adaptation to an acidic environment.</title>
        <authorList>
            <person name="Hirooka S."/>
            <person name="Hirose Y."/>
            <person name="Kanesaki Y."/>
            <person name="Higuchi S."/>
            <person name="Fujiwara T."/>
            <person name="Onuma R."/>
            <person name="Era A."/>
            <person name="Ohbayashi R."/>
            <person name="Uzuka A."/>
            <person name="Nozaki H."/>
            <person name="Yoshikawa H."/>
            <person name="Miyagishima S.Y."/>
        </authorList>
    </citation>
    <scope>NUCLEOTIDE SEQUENCE [LARGE SCALE GENOMIC DNA]</scope>
    <source>
        <strain evidence="2 3">NIES-2499</strain>
    </source>
</reference>
<dbReference type="InterPro" id="IPR029063">
    <property type="entry name" value="SAM-dependent_MTases_sf"/>
</dbReference>